<sequence>MRYPVYPFTRPESVPADADSIHLVRPVHHAVLARIVEKTGLKEIYLAESCARRLSRKTRRFLEERGVQLVAKKKRGRVLSLSLEKIRQIIGLHQDDKTLREIQAQTGVPKSTVHYLIKYADRSKIRFQGKTVHLE</sequence>
<dbReference type="Proteomes" id="UP000564964">
    <property type="component" value="Unassembled WGS sequence"/>
</dbReference>
<reference evidence="3" key="2">
    <citation type="submission" date="2021-03" db="EMBL/GenBank/DDBJ databases">
        <authorList>
            <person name="Jaffe A."/>
        </authorList>
    </citation>
    <scope>NUCLEOTIDE SEQUENCE</scope>
    <source>
        <strain evidence="3">RIFCSPLOWO2_01_FULL_58_19</strain>
    </source>
</reference>
<dbReference type="Pfam" id="PF09339">
    <property type="entry name" value="HTH_IclR"/>
    <property type="match status" value="1"/>
</dbReference>
<evidence type="ECO:0000313" key="2">
    <source>
        <dbReference type="EMBL" id="HIH16783.1"/>
    </source>
</evidence>
<name>A0A7J4JG97_9ARCH</name>
<dbReference type="EMBL" id="DUGH01000123">
    <property type="protein sequence ID" value="HIH16783.1"/>
    <property type="molecule type" value="Genomic_DNA"/>
</dbReference>
<dbReference type="AlphaFoldDB" id="A0A7J4JG97"/>
<accession>A0A7J4JG97</accession>
<comment type="caution">
    <text evidence="2">The sequence shown here is derived from an EMBL/GenBank/DDBJ whole genome shotgun (WGS) entry which is preliminary data.</text>
</comment>
<dbReference type="EMBL" id="JAGVWE010000002">
    <property type="protein sequence ID" value="MBS3062312.1"/>
    <property type="molecule type" value="Genomic_DNA"/>
</dbReference>
<protein>
    <submittedName>
        <fullName evidence="2">Helix-turn-helix domain-containing protein</fullName>
    </submittedName>
</protein>
<evidence type="ECO:0000313" key="4">
    <source>
        <dbReference type="Proteomes" id="UP000564964"/>
    </source>
</evidence>
<dbReference type="InterPro" id="IPR036388">
    <property type="entry name" value="WH-like_DNA-bd_sf"/>
</dbReference>
<proteinExistence type="predicted"/>
<organism evidence="2 4">
    <name type="scientific">Candidatus Iainarchaeum sp</name>
    <dbReference type="NCBI Taxonomy" id="3101447"/>
    <lineage>
        <taxon>Archaea</taxon>
        <taxon>Candidatus Iainarchaeota</taxon>
        <taxon>Candidatus Iainarchaeia</taxon>
        <taxon>Candidatus Iainarchaeales</taxon>
        <taxon>Candidatus Iainarchaeaceae</taxon>
        <taxon>Candidatus Iainarchaeum</taxon>
    </lineage>
</organism>
<dbReference type="InterPro" id="IPR005471">
    <property type="entry name" value="Tscrpt_reg_IclR_N"/>
</dbReference>
<gene>
    <name evidence="2" type="ORF">HA252_05230</name>
    <name evidence="3" type="ORF">J4203_00425</name>
</gene>
<feature type="domain" description="HTH iclR-type" evidence="1">
    <location>
        <begin position="95"/>
        <end position="117"/>
    </location>
</feature>
<dbReference type="Proteomes" id="UP000678237">
    <property type="component" value="Unassembled WGS sequence"/>
</dbReference>
<evidence type="ECO:0000313" key="3">
    <source>
        <dbReference type="EMBL" id="MBS3062312.1"/>
    </source>
</evidence>
<dbReference type="Gene3D" id="1.10.10.10">
    <property type="entry name" value="Winged helix-like DNA-binding domain superfamily/Winged helix DNA-binding domain"/>
    <property type="match status" value="1"/>
</dbReference>
<evidence type="ECO:0000259" key="1">
    <source>
        <dbReference type="Pfam" id="PF09339"/>
    </source>
</evidence>
<reference evidence="4" key="1">
    <citation type="journal article" date="2020" name="bioRxiv">
        <title>A rank-normalized archaeal taxonomy based on genome phylogeny resolves widespread incomplete and uneven classifications.</title>
        <authorList>
            <person name="Rinke C."/>
            <person name="Chuvochina M."/>
            <person name="Mussig A.J."/>
            <person name="Chaumeil P.-A."/>
            <person name="Waite D.W."/>
            <person name="Whitman W.B."/>
            <person name="Parks D.H."/>
            <person name="Hugenholtz P."/>
        </authorList>
    </citation>
    <scope>NUCLEOTIDE SEQUENCE [LARGE SCALE GENOMIC DNA]</scope>
</reference>
<reference evidence="3" key="3">
    <citation type="submission" date="2021-05" db="EMBL/GenBank/DDBJ databases">
        <title>Protein family content uncovers lineage relationships and bacterial pathway maintenance mechanisms in DPANN archaea.</title>
        <authorList>
            <person name="Castelle C.J."/>
            <person name="Meheust R."/>
            <person name="Jaffe A.L."/>
            <person name="Seitz K."/>
            <person name="Gong X."/>
            <person name="Baker B.J."/>
            <person name="Banfield J.F."/>
        </authorList>
    </citation>
    <scope>NUCLEOTIDE SEQUENCE</scope>
    <source>
        <strain evidence="3">RIFCSPLOWO2_01_FULL_58_19</strain>
    </source>
</reference>